<dbReference type="InterPro" id="IPR011075">
    <property type="entry name" value="TetR_C"/>
</dbReference>
<dbReference type="Gene3D" id="1.10.357.10">
    <property type="entry name" value="Tetracycline Repressor, domain 2"/>
    <property type="match status" value="1"/>
</dbReference>
<dbReference type="PROSITE" id="PS50977">
    <property type="entry name" value="HTH_TETR_2"/>
    <property type="match status" value="1"/>
</dbReference>
<evidence type="ECO:0000256" key="4">
    <source>
        <dbReference type="PROSITE-ProRule" id="PRU00335"/>
    </source>
</evidence>
<evidence type="ECO:0000256" key="1">
    <source>
        <dbReference type="ARBA" id="ARBA00023015"/>
    </source>
</evidence>
<keyword evidence="8" id="KW-1185">Reference proteome</keyword>
<evidence type="ECO:0000256" key="2">
    <source>
        <dbReference type="ARBA" id="ARBA00023125"/>
    </source>
</evidence>
<proteinExistence type="predicted"/>
<accession>A0ABV3DPH7</accession>
<feature type="DNA-binding region" description="H-T-H motif" evidence="4">
    <location>
        <begin position="42"/>
        <end position="61"/>
    </location>
</feature>
<evidence type="ECO:0000256" key="3">
    <source>
        <dbReference type="ARBA" id="ARBA00023163"/>
    </source>
</evidence>
<dbReference type="SUPFAM" id="SSF48498">
    <property type="entry name" value="Tetracyclin repressor-like, C-terminal domain"/>
    <property type="match status" value="1"/>
</dbReference>
<keyword evidence="3" id="KW-0804">Transcription</keyword>
<reference evidence="7 8" key="1">
    <citation type="submission" date="2024-06" db="EMBL/GenBank/DDBJ databases">
        <title>The Natural Products Discovery Center: Release of the First 8490 Sequenced Strains for Exploring Actinobacteria Biosynthetic Diversity.</title>
        <authorList>
            <person name="Kalkreuter E."/>
            <person name="Kautsar S.A."/>
            <person name="Yang D."/>
            <person name="Bader C.D."/>
            <person name="Teijaro C.N."/>
            <person name="Fluegel L."/>
            <person name="Davis C.M."/>
            <person name="Simpson J.R."/>
            <person name="Lauterbach L."/>
            <person name="Steele A.D."/>
            <person name="Gui C."/>
            <person name="Meng S."/>
            <person name="Li G."/>
            <person name="Viehrig K."/>
            <person name="Ye F."/>
            <person name="Su P."/>
            <person name="Kiefer A.F."/>
            <person name="Nichols A."/>
            <person name="Cepeda A.J."/>
            <person name="Yan W."/>
            <person name="Fan B."/>
            <person name="Jiang Y."/>
            <person name="Adhikari A."/>
            <person name="Zheng C.-J."/>
            <person name="Schuster L."/>
            <person name="Cowan T.M."/>
            <person name="Smanski M.J."/>
            <person name="Chevrette M.G."/>
            <person name="De Carvalho L.P.S."/>
            <person name="Shen B."/>
        </authorList>
    </citation>
    <scope>NUCLEOTIDE SEQUENCE [LARGE SCALE GENOMIC DNA]</scope>
    <source>
        <strain evidence="7 8">NPDC048946</strain>
    </source>
</reference>
<dbReference type="InterPro" id="IPR050109">
    <property type="entry name" value="HTH-type_TetR-like_transc_reg"/>
</dbReference>
<dbReference type="InterPro" id="IPR009057">
    <property type="entry name" value="Homeodomain-like_sf"/>
</dbReference>
<dbReference type="PANTHER" id="PTHR30055">
    <property type="entry name" value="HTH-TYPE TRANSCRIPTIONAL REGULATOR RUTR"/>
    <property type="match status" value="1"/>
</dbReference>
<dbReference type="InterPro" id="IPR001647">
    <property type="entry name" value="HTH_TetR"/>
</dbReference>
<dbReference type="Gene3D" id="1.10.10.60">
    <property type="entry name" value="Homeodomain-like"/>
    <property type="match status" value="1"/>
</dbReference>
<dbReference type="PANTHER" id="PTHR30055:SF148">
    <property type="entry name" value="TETR-FAMILY TRANSCRIPTIONAL REGULATOR"/>
    <property type="match status" value="1"/>
</dbReference>
<evidence type="ECO:0000313" key="7">
    <source>
        <dbReference type="EMBL" id="MEU8137656.1"/>
    </source>
</evidence>
<feature type="compositionally biased region" description="Gly residues" evidence="5">
    <location>
        <begin position="84"/>
        <end position="98"/>
    </location>
</feature>
<feature type="region of interest" description="Disordered" evidence="5">
    <location>
        <begin position="1"/>
        <end position="20"/>
    </location>
</feature>
<sequence length="233" mass="24695">MAEQQHKTQKSPNAARRSQASRHAILTAAFDLAGEIGYAKLSIEAIAARAGVGKQTIYRWWPSKGAVLFDAFLMLTTGDPGEGESAGGAAAGSPGDPGGPAEVPAAALPDTGDIEADLKTVLRATVAEMADPRYDLPMRALTSEVMNDPELAAAYVERLHKPVENLKLRRLRAAQEAGQIAADVDLAAAVDTIWSPLLSRWLLRTGPLDADYADRVVETAMRGLRPRGGSADI</sequence>
<dbReference type="RefSeq" id="WP_358359872.1">
    <property type="nucleotide sequence ID" value="NZ_JBEZFP010000095.1"/>
</dbReference>
<dbReference type="EMBL" id="JBEZFP010000095">
    <property type="protein sequence ID" value="MEU8137656.1"/>
    <property type="molecule type" value="Genomic_DNA"/>
</dbReference>
<keyword evidence="2 4" id="KW-0238">DNA-binding</keyword>
<dbReference type="SUPFAM" id="SSF46689">
    <property type="entry name" value="Homeodomain-like"/>
    <property type="match status" value="1"/>
</dbReference>
<organism evidence="7 8">
    <name type="scientific">Streptodolium elevatio</name>
    <dbReference type="NCBI Taxonomy" id="3157996"/>
    <lineage>
        <taxon>Bacteria</taxon>
        <taxon>Bacillati</taxon>
        <taxon>Actinomycetota</taxon>
        <taxon>Actinomycetes</taxon>
        <taxon>Kitasatosporales</taxon>
        <taxon>Streptomycetaceae</taxon>
        <taxon>Streptodolium</taxon>
    </lineage>
</organism>
<dbReference type="InterPro" id="IPR036271">
    <property type="entry name" value="Tet_transcr_reg_TetR-rel_C_sf"/>
</dbReference>
<dbReference type="Pfam" id="PF16859">
    <property type="entry name" value="TetR_C_11"/>
    <property type="match status" value="1"/>
</dbReference>
<feature type="region of interest" description="Disordered" evidence="5">
    <location>
        <begin position="80"/>
        <end position="107"/>
    </location>
</feature>
<evidence type="ECO:0000256" key="5">
    <source>
        <dbReference type="SAM" id="MobiDB-lite"/>
    </source>
</evidence>
<protein>
    <submittedName>
        <fullName evidence="7">TetR/AcrR family transcriptional regulator</fullName>
    </submittedName>
</protein>
<comment type="caution">
    <text evidence="7">The sequence shown here is derived from an EMBL/GenBank/DDBJ whole genome shotgun (WGS) entry which is preliminary data.</text>
</comment>
<evidence type="ECO:0000259" key="6">
    <source>
        <dbReference type="PROSITE" id="PS50977"/>
    </source>
</evidence>
<dbReference type="Pfam" id="PF00440">
    <property type="entry name" value="TetR_N"/>
    <property type="match status" value="1"/>
</dbReference>
<name>A0ABV3DPH7_9ACTN</name>
<dbReference type="Proteomes" id="UP001551482">
    <property type="component" value="Unassembled WGS sequence"/>
</dbReference>
<evidence type="ECO:0000313" key="8">
    <source>
        <dbReference type="Proteomes" id="UP001551482"/>
    </source>
</evidence>
<gene>
    <name evidence="7" type="ORF">AB0C36_29600</name>
</gene>
<feature type="domain" description="HTH tetR-type" evidence="6">
    <location>
        <begin position="19"/>
        <end position="79"/>
    </location>
</feature>
<dbReference type="PRINTS" id="PR00455">
    <property type="entry name" value="HTHTETR"/>
</dbReference>
<keyword evidence="1" id="KW-0805">Transcription regulation</keyword>